<keyword evidence="1" id="KW-1133">Transmembrane helix</keyword>
<dbReference type="RefSeq" id="WP_077463838.1">
    <property type="nucleotide sequence ID" value="NZ_MLAA01000035.1"/>
</dbReference>
<dbReference type="Proteomes" id="UP000188820">
    <property type="component" value="Unassembled WGS sequence"/>
</dbReference>
<evidence type="ECO:0000313" key="3">
    <source>
        <dbReference type="Proteomes" id="UP000188820"/>
    </source>
</evidence>
<keyword evidence="1" id="KW-0812">Transmembrane</keyword>
<dbReference type="EMBL" id="MLAA01000035">
    <property type="protein sequence ID" value="OOF68278.1"/>
    <property type="molecule type" value="Genomic_DNA"/>
</dbReference>
<evidence type="ECO:0000256" key="1">
    <source>
        <dbReference type="SAM" id="Phobius"/>
    </source>
</evidence>
<proteinExistence type="predicted"/>
<name>A0ABX3KX20_9PAST</name>
<evidence type="ECO:0000313" key="2">
    <source>
        <dbReference type="EMBL" id="OOF68278.1"/>
    </source>
</evidence>
<keyword evidence="3" id="KW-1185">Reference proteome</keyword>
<accession>A0ABX3KX20</accession>
<feature type="transmembrane region" description="Helical" evidence="1">
    <location>
        <begin position="89"/>
        <end position="110"/>
    </location>
</feature>
<feature type="transmembrane region" description="Helical" evidence="1">
    <location>
        <begin position="116"/>
        <end position="136"/>
    </location>
</feature>
<reference evidence="2 3" key="1">
    <citation type="submission" date="2016-10" db="EMBL/GenBank/DDBJ databases">
        <title>Rodentibacter gen. nov. and new species.</title>
        <authorList>
            <person name="Christensen H."/>
        </authorList>
    </citation>
    <scope>NUCLEOTIDE SEQUENCE [LARGE SCALE GENOMIC DNA]</scope>
    <source>
        <strain evidence="2 3">1998236014</strain>
    </source>
</reference>
<protein>
    <submittedName>
        <fullName evidence="2">Phage tail protein</fullName>
    </submittedName>
</protein>
<gene>
    <name evidence="2" type="ORF">BKG89_07950</name>
</gene>
<organism evidence="2 3">
    <name type="scientific">Rodentibacter caecimuris</name>
    <dbReference type="NCBI Taxonomy" id="1796644"/>
    <lineage>
        <taxon>Bacteria</taxon>
        <taxon>Pseudomonadati</taxon>
        <taxon>Pseudomonadota</taxon>
        <taxon>Gammaproteobacteria</taxon>
        <taxon>Pasteurellales</taxon>
        <taxon>Pasteurellaceae</taxon>
        <taxon>Rodentibacter</taxon>
    </lineage>
</organism>
<keyword evidence="1" id="KW-0472">Membrane</keyword>
<comment type="caution">
    <text evidence="2">The sequence shown here is derived from an EMBL/GenBank/DDBJ whole genome shotgun (WGS) entry which is preliminary data.</text>
</comment>
<sequence length="209" mass="22978">MVKVRFYGALKQFGTEFNLEVNNTAEIIRALTSQIPNLRQFLQQGLFKVRIGKDYLDNRYLEKGMFYQLKEKMTVCFTPVLKGSKKAGLFQTIVGAVMVVVGVAATVFSWGSLAPYSGQLIAGGIAMMAGGVAQMLTKMPSMSGIGNEQEKKNSTSFSNLSNMVAQGKPMPLAYGRIRTGSLIISQGIETMDVDVATPEQNSGRRRFRR</sequence>